<evidence type="ECO:0000256" key="6">
    <source>
        <dbReference type="ARBA" id="ARBA00025737"/>
    </source>
</evidence>
<reference evidence="9 10" key="1">
    <citation type="submission" date="2017-05" db="EMBL/GenBank/DDBJ databases">
        <title>Acinetobacter populi ANC 5415 (= PBJ7), whole genome shotgun sequencing project.</title>
        <authorList>
            <person name="Nemec A."/>
            <person name="Radolfova-Krizova L."/>
        </authorList>
    </citation>
    <scope>NUCLEOTIDE SEQUENCE [LARGE SCALE GENOMIC DNA]</scope>
    <source>
        <strain evidence="9 10">PBJ7</strain>
    </source>
</reference>
<dbReference type="Pfam" id="PF04261">
    <property type="entry name" value="Dyp_perox_N"/>
    <property type="match status" value="1"/>
</dbReference>
<organism evidence="9 10">
    <name type="scientific">Acinetobacter populi</name>
    <dbReference type="NCBI Taxonomy" id="1582270"/>
    <lineage>
        <taxon>Bacteria</taxon>
        <taxon>Pseudomonadati</taxon>
        <taxon>Pseudomonadota</taxon>
        <taxon>Gammaproteobacteria</taxon>
        <taxon>Moraxellales</taxon>
        <taxon>Moraxellaceae</taxon>
        <taxon>Acinetobacter</taxon>
    </lineage>
</organism>
<dbReference type="InterPro" id="IPR048327">
    <property type="entry name" value="Dyp_perox_N"/>
</dbReference>
<accession>A0A1Z9Z2R1</accession>
<dbReference type="Proteomes" id="UP000196536">
    <property type="component" value="Unassembled WGS sequence"/>
</dbReference>
<keyword evidence="2 9" id="KW-0575">Peroxidase</keyword>
<dbReference type="GO" id="GO:0005829">
    <property type="term" value="C:cytosol"/>
    <property type="evidence" value="ECO:0007669"/>
    <property type="project" value="TreeGrafter"/>
</dbReference>
<dbReference type="Pfam" id="PF20628">
    <property type="entry name" value="Dyp_perox_C"/>
    <property type="match status" value="1"/>
</dbReference>
<dbReference type="GO" id="GO:0046872">
    <property type="term" value="F:metal ion binding"/>
    <property type="evidence" value="ECO:0007669"/>
    <property type="project" value="UniProtKB-KW"/>
</dbReference>
<dbReference type="NCBIfam" id="TIGR01413">
    <property type="entry name" value="Dyp_perox_fam"/>
    <property type="match status" value="1"/>
</dbReference>
<keyword evidence="4" id="KW-0560">Oxidoreductase</keyword>
<feature type="domain" description="Dyp-type peroxidase C-terminal" evidence="8">
    <location>
        <begin position="142"/>
        <end position="305"/>
    </location>
</feature>
<evidence type="ECO:0000259" key="7">
    <source>
        <dbReference type="Pfam" id="PF04261"/>
    </source>
</evidence>
<keyword evidence="3" id="KW-0479">Metal-binding</keyword>
<proteinExistence type="inferred from homology"/>
<dbReference type="PROSITE" id="PS51404">
    <property type="entry name" value="DYP_PEROXIDASE"/>
    <property type="match status" value="1"/>
</dbReference>
<comment type="cofactor">
    <cofactor evidence="1">
        <name>heme b</name>
        <dbReference type="ChEBI" id="CHEBI:60344"/>
    </cofactor>
</comment>
<dbReference type="EMBL" id="NEXX01000001">
    <property type="protein sequence ID" value="OUY08745.1"/>
    <property type="molecule type" value="Genomic_DNA"/>
</dbReference>
<evidence type="ECO:0000256" key="5">
    <source>
        <dbReference type="ARBA" id="ARBA00023004"/>
    </source>
</evidence>
<evidence type="ECO:0000313" key="9">
    <source>
        <dbReference type="EMBL" id="OUY08745.1"/>
    </source>
</evidence>
<evidence type="ECO:0000259" key="8">
    <source>
        <dbReference type="Pfam" id="PF20628"/>
    </source>
</evidence>
<feature type="domain" description="Dyp-type peroxidase N-terminal" evidence="7">
    <location>
        <begin position="8"/>
        <end position="138"/>
    </location>
</feature>
<dbReference type="InterPro" id="IPR011008">
    <property type="entry name" value="Dimeric_a/b-barrel"/>
</dbReference>
<evidence type="ECO:0000256" key="4">
    <source>
        <dbReference type="ARBA" id="ARBA00023002"/>
    </source>
</evidence>
<protein>
    <submittedName>
        <fullName evidence="9">Peroxidase</fullName>
    </submittedName>
</protein>
<dbReference type="OrthoDB" id="3251355at2"/>
<dbReference type="GO" id="GO:0020037">
    <property type="term" value="F:heme binding"/>
    <property type="evidence" value="ECO:0007669"/>
    <property type="project" value="InterPro"/>
</dbReference>
<dbReference type="PANTHER" id="PTHR30521:SF0">
    <property type="entry name" value="DYP-TYPE PEROXIDASE FAMILY PROTEIN"/>
    <property type="match status" value="1"/>
</dbReference>
<keyword evidence="10" id="KW-1185">Reference proteome</keyword>
<sequence>MPSERIQPVTNPPGENALFMILTINQNQDALDSVIDFAAGFTAIVRSLSKRFPQSHFNAVMGFGSDAWDRLFPNQPKPKELATFQEIRGKKYVAVSTAGDLFFHVRADSQDICFELASIIHQQLHDATSAVDETHGFRYLDGRAIIGFVDGTENPESEIAADYALVGDEDPEFKHGSYAFTQKYLHDMEKWRALSTEEQEKVIGRRKFDDIELSDEEKPKTAHNNVSKAHDADGNELKILRANVAFAKPSSNEYGTYFIGYAKSFSVTHTMLKNMFSGNEEGFTDRLLDFSTPISGCLFFVPTYDFLDDLGDD</sequence>
<comment type="similarity">
    <text evidence="6">Belongs to the DyP-type peroxidase family.</text>
</comment>
<name>A0A1Z9Z2R1_9GAMM</name>
<evidence type="ECO:0000256" key="1">
    <source>
        <dbReference type="ARBA" id="ARBA00001970"/>
    </source>
</evidence>
<dbReference type="PANTHER" id="PTHR30521">
    <property type="entry name" value="DEFERROCHELATASE/PEROXIDASE"/>
    <property type="match status" value="1"/>
</dbReference>
<dbReference type="InterPro" id="IPR048328">
    <property type="entry name" value="Dyp_perox_C"/>
</dbReference>
<dbReference type="SUPFAM" id="SSF54909">
    <property type="entry name" value="Dimeric alpha+beta barrel"/>
    <property type="match status" value="1"/>
</dbReference>
<dbReference type="GO" id="GO:0004601">
    <property type="term" value="F:peroxidase activity"/>
    <property type="evidence" value="ECO:0007669"/>
    <property type="project" value="UniProtKB-KW"/>
</dbReference>
<dbReference type="InterPro" id="IPR006314">
    <property type="entry name" value="Dyp_peroxidase"/>
</dbReference>
<evidence type="ECO:0000256" key="2">
    <source>
        <dbReference type="ARBA" id="ARBA00022559"/>
    </source>
</evidence>
<evidence type="ECO:0000313" key="10">
    <source>
        <dbReference type="Proteomes" id="UP000196536"/>
    </source>
</evidence>
<gene>
    <name evidence="9" type="ORF">CAP51_03785</name>
</gene>
<dbReference type="RefSeq" id="WP_087619407.1">
    <property type="nucleotide sequence ID" value="NZ_NEXX01000001.1"/>
</dbReference>
<keyword evidence="5" id="KW-0408">Iron</keyword>
<dbReference type="AlphaFoldDB" id="A0A1Z9Z2R1"/>
<comment type="caution">
    <text evidence="9">The sequence shown here is derived from an EMBL/GenBank/DDBJ whole genome shotgun (WGS) entry which is preliminary data.</text>
</comment>
<evidence type="ECO:0000256" key="3">
    <source>
        <dbReference type="ARBA" id="ARBA00022723"/>
    </source>
</evidence>